<feature type="domain" description="PLD phosphodiesterase" evidence="15">
    <location>
        <begin position="418"/>
        <end position="445"/>
    </location>
</feature>
<keyword evidence="4 13" id="KW-0808">Transferase</keyword>
<evidence type="ECO:0000256" key="1">
    <source>
        <dbReference type="ARBA" id="ARBA00004651"/>
    </source>
</evidence>
<name>A0A7X2L2I4_9BACL</name>
<keyword evidence="5 13" id="KW-0812">Transmembrane</keyword>
<dbReference type="GO" id="GO:0008808">
    <property type="term" value="F:cardiolipin synthase activity"/>
    <property type="evidence" value="ECO:0007669"/>
    <property type="project" value="UniProtKB-UniRule"/>
</dbReference>
<dbReference type="PANTHER" id="PTHR21248:SF20">
    <property type="entry name" value="CARDIOLIPIN SYNTHASE YWIE-RELATED"/>
    <property type="match status" value="1"/>
</dbReference>
<keyword evidence="7 13" id="KW-1133">Transmembrane helix</keyword>
<evidence type="ECO:0000256" key="14">
    <source>
        <dbReference type="NCBIfam" id="TIGR04265"/>
    </source>
</evidence>
<protein>
    <recommendedName>
        <fullName evidence="13 14">Cardiolipin synthase</fullName>
        <shortName evidence="13">CL synthase</shortName>
        <ecNumber evidence="13 14">2.7.8.-</ecNumber>
    </recommendedName>
</protein>
<dbReference type="EMBL" id="WJXB01000004">
    <property type="protein sequence ID" value="MRN54218.1"/>
    <property type="molecule type" value="Genomic_DNA"/>
</dbReference>
<keyword evidence="9 13" id="KW-0472">Membrane</keyword>
<comment type="subcellular location">
    <subcellularLocation>
        <location evidence="1 13">Cell membrane</location>
        <topology evidence="1 13">Multi-pass membrane protein</topology>
    </subcellularLocation>
</comment>
<evidence type="ECO:0000256" key="13">
    <source>
        <dbReference type="HAMAP-Rule" id="MF_01916"/>
    </source>
</evidence>
<dbReference type="InterPro" id="IPR027379">
    <property type="entry name" value="CLS_N"/>
</dbReference>
<evidence type="ECO:0000256" key="12">
    <source>
        <dbReference type="ARBA" id="ARBA00057569"/>
    </source>
</evidence>
<dbReference type="SUPFAM" id="SSF56024">
    <property type="entry name" value="Phospholipase D/nuclease"/>
    <property type="match status" value="2"/>
</dbReference>
<feature type="transmembrane region" description="Helical" evidence="13">
    <location>
        <begin position="61"/>
        <end position="79"/>
    </location>
</feature>
<evidence type="ECO:0000256" key="6">
    <source>
        <dbReference type="ARBA" id="ARBA00022737"/>
    </source>
</evidence>
<dbReference type="SMART" id="SM00155">
    <property type="entry name" value="PLDc"/>
    <property type="match status" value="2"/>
</dbReference>
<keyword evidence="17" id="KW-1185">Reference proteome</keyword>
<comment type="caution">
    <text evidence="16">The sequence shown here is derived from an EMBL/GenBank/DDBJ whole genome shotgun (WGS) entry which is preliminary data.</text>
</comment>
<dbReference type="Gene3D" id="3.30.870.10">
    <property type="entry name" value="Endonuclease Chain A"/>
    <property type="match status" value="2"/>
</dbReference>
<dbReference type="InterPro" id="IPR001736">
    <property type="entry name" value="PLipase_D/transphosphatidylase"/>
</dbReference>
<keyword evidence="6" id="KW-0677">Repeat</keyword>
<evidence type="ECO:0000256" key="11">
    <source>
        <dbReference type="ARBA" id="ARBA00023264"/>
    </source>
</evidence>
<evidence type="ECO:0000256" key="8">
    <source>
        <dbReference type="ARBA" id="ARBA00023098"/>
    </source>
</evidence>
<keyword evidence="11 13" id="KW-1208">Phospholipid metabolism</keyword>
<dbReference type="HAMAP" id="MF_01916">
    <property type="entry name" value="Cardiolipin_synth_Cls"/>
    <property type="match status" value="1"/>
</dbReference>
<evidence type="ECO:0000256" key="9">
    <source>
        <dbReference type="ARBA" id="ARBA00023136"/>
    </source>
</evidence>
<feature type="active site" evidence="13">
    <location>
        <position position="245"/>
    </location>
</feature>
<dbReference type="Pfam" id="PF13396">
    <property type="entry name" value="PLDc_N"/>
    <property type="match status" value="1"/>
</dbReference>
<evidence type="ECO:0000256" key="2">
    <source>
        <dbReference type="ARBA" id="ARBA00022475"/>
    </source>
</evidence>
<proteinExistence type="inferred from homology"/>
<keyword evidence="2 13" id="KW-1003">Cell membrane</keyword>
<dbReference type="CDD" id="cd09112">
    <property type="entry name" value="PLDc_CLS_2"/>
    <property type="match status" value="1"/>
</dbReference>
<evidence type="ECO:0000313" key="16">
    <source>
        <dbReference type="EMBL" id="MRN54218.1"/>
    </source>
</evidence>
<dbReference type="PANTHER" id="PTHR21248">
    <property type="entry name" value="CARDIOLIPIN SYNTHASE"/>
    <property type="match status" value="1"/>
</dbReference>
<dbReference type="NCBIfam" id="TIGR04265">
    <property type="entry name" value="bac_cardiolipin"/>
    <property type="match status" value="1"/>
</dbReference>
<dbReference type="PROSITE" id="PS50035">
    <property type="entry name" value="PLD"/>
    <property type="match status" value="2"/>
</dbReference>
<keyword evidence="10 13" id="KW-0594">Phospholipid biosynthesis</keyword>
<dbReference type="Proteomes" id="UP000463051">
    <property type="component" value="Unassembled WGS sequence"/>
</dbReference>
<evidence type="ECO:0000256" key="3">
    <source>
        <dbReference type="ARBA" id="ARBA00022516"/>
    </source>
</evidence>
<dbReference type="InterPro" id="IPR030874">
    <property type="entry name" value="Cardiolipin_synth_Firmi"/>
</dbReference>
<comment type="function">
    <text evidence="12 13">Catalyzes the reversible phosphatidyl group transfer from one phosphatidylglycerol molecule to another to form cardiolipin (CL) (diphosphatidylglycerol) and glycerol.</text>
</comment>
<dbReference type="CDD" id="cd09110">
    <property type="entry name" value="PLDc_CLS_1"/>
    <property type="match status" value="1"/>
</dbReference>
<comment type="catalytic activity">
    <reaction evidence="13">
        <text>2 a 1,2-diacyl-sn-glycero-3-phospho-(1'-sn-glycerol) = a cardiolipin + glycerol</text>
        <dbReference type="Rhea" id="RHEA:31451"/>
        <dbReference type="ChEBI" id="CHEBI:17754"/>
        <dbReference type="ChEBI" id="CHEBI:62237"/>
        <dbReference type="ChEBI" id="CHEBI:64716"/>
    </reaction>
</comment>
<evidence type="ECO:0000313" key="17">
    <source>
        <dbReference type="Proteomes" id="UP000463051"/>
    </source>
</evidence>
<feature type="domain" description="PLD phosphodiesterase" evidence="15">
    <location>
        <begin position="240"/>
        <end position="267"/>
    </location>
</feature>
<feature type="active site" evidence="13">
    <location>
        <position position="252"/>
    </location>
</feature>
<evidence type="ECO:0000256" key="7">
    <source>
        <dbReference type="ARBA" id="ARBA00022989"/>
    </source>
</evidence>
<organism evidence="16 17">
    <name type="scientific">Paenibacillus monticola</name>
    <dbReference type="NCBI Taxonomy" id="2666075"/>
    <lineage>
        <taxon>Bacteria</taxon>
        <taxon>Bacillati</taxon>
        <taxon>Bacillota</taxon>
        <taxon>Bacilli</taxon>
        <taxon>Bacillales</taxon>
        <taxon>Paenibacillaceae</taxon>
        <taxon>Paenibacillus</taxon>
    </lineage>
</organism>
<dbReference type="RefSeq" id="WP_154119217.1">
    <property type="nucleotide sequence ID" value="NZ_WJXB01000004.1"/>
</dbReference>
<feature type="transmembrane region" description="Helical" evidence="13">
    <location>
        <begin position="31"/>
        <end position="49"/>
    </location>
</feature>
<dbReference type="FunFam" id="3.30.870.10:FF:000021">
    <property type="entry name" value="Cardiolipin synthase"/>
    <property type="match status" value="1"/>
</dbReference>
<dbReference type="EC" id="2.7.8.-" evidence="13 14"/>
<feature type="transmembrane region" description="Helical" evidence="13">
    <location>
        <begin position="7"/>
        <end position="25"/>
    </location>
</feature>
<feature type="active site" evidence="13">
    <location>
        <position position="430"/>
    </location>
</feature>
<dbReference type="FunFam" id="3.30.870.10:FF:000014">
    <property type="entry name" value="Cardiolipin synthase"/>
    <property type="match status" value="1"/>
</dbReference>
<feature type="active site" evidence="13">
    <location>
        <position position="425"/>
    </location>
</feature>
<evidence type="ECO:0000256" key="10">
    <source>
        <dbReference type="ARBA" id="ARBA00023209"/>
    </source>
</evidence>
<accession>A0A7X2L2I4</accession>
<feature type="active site" evidence="13">
    <location>
        <position position="423"/>
    </location>
</feature>
<dbReference type="Pfam" id="PF13091">
    <property type="entry name" value="PLDc_2"/>
    <property type="match status" value="2"/>
</dbReference>
<dbReference type="InterPro" id="IPR025202">
    <property type="entry name" value="PLD-like_dom"/>
</dbReference>
<reference evidence="16 17" key="1">
    <citation type="submission" date="2019-11" db="EMBL/GenBank/DDBJ databases">
        <title>Paenibacillus monticola sp. nov., a novel PGPR strain isolated from mountain sample in China.</title>
        <authorList>
            <person name="Zhao Q."/>
            <person name="Li H.-P."/>
            <person name="Zhang J.-L."/>
        </authorList>
    </citation>
    <scope>NUCLEOTIDE SEQUENCE [LARGE SCALE GENOMIC DNA]</scope>
    <source>
        <strain evidence="16 17">LC-T2</strain>
    </source>
</reference>
<evidence type="ECO:0000259" key="15">
    <source>
        <dbReference type="PROSITE" id="PS50035"/>
    </source>
</evidence>
<dbReference type="InterPro" id="IPR022924">
    <property type="entry name" value="Cardiolipin_synthase"/>
</dbReference>
<sequence length="505" mass="57423">MRRGLQSTVIIGALLAFYYFGFGLFGSTGGTIISIFSTLTVISIGLAIFMENRNPSTTMAWILLLALIPVLGLVFYFLFGQNVFKRRKYDKKAQRDLMAYERIENDALRMHQDWSIFDPSRQKLLGLAQKLARTPISFTSETRILTNGEETFGTLLLELRQAQHHIHMEYYIFRADHIGTRIQQILIDKARAGVVVRFMYDAVGSIQLSKAFLKEMSDAGVRVAAYGSSKSFFSFFSSRVNYRNHRKIVVIDGDVGFMGGLNVGDEYLSRSKTYGFWRDTHMLVRGEAVRTMQIIFLQDWMHTTGEKILEQDYLSPQLRFMSGDGAVQIIASGPDNERRALKNIFFSMITSAEKSVWIASPYFIPDEDILTAIRVAAMSGLDVRLLFPAKPDKWIPFLASHSYFPSLLEAGVKIYEYEKGFIHSKLLIIDSEIATIGTANMDMRSFHLNFEVNALLLKTESVARIVADFERDLLSTSQIVQTEFMNKRLIERLLESGARLMSPLL</sequence>
<dbReference type="GO" id="GO:0005886">
    <property type="term" value="C:plasma membrane"/>
    <property type="evidence" value="ECO:0007669"/>
    <property type="project" value="UniProtKB-SubCell"/>
</dbReference>
<keyword evidence="3 13" id="KW-0444">Lipid biosynthesis</keyword>
<keyword evidence="8 13" id="KW-0443">Lipid metabolism</keyword>
<gene>
    <name evidence="16" type="primary">cls</name>
    <name evidence="16" type="ORF">GJB61_14620</name>
</gene>
<evidence type="ECO:0000256" key="4">
    <source>
        <dbReference type="ARBA" id="ARBA00022679"/>
    </source>
</evidence>
<feature type="active site" evidence="13">
    <location>
        <position position="247"/>
    </location>
</feature>
<comment type="similarity">
    <text evidence="13">Belongs to the phospholipase D family. Cardiolipin synthase subfamily.</text>
</comment>
<dbReference type="AlphaFoldDB" id="A0A7X2L2I4"/>
<dbReference type="GO" id="GO:0032049">
    <property type="term" value="P:cardiolipin biosynthetic process"/>
    <property type="evidence" value="ECO:0007669"/>
    <property type="project" value="UniProtKB-UniRule"/>
</dbReference>
<evidence type="ECO:0000256" key="5">
    <source>
        <dbReference type="ARBA" id="ARBA00022692"/>
    </source>
</evidence>